<organism evidence="1 2">
    <name type="scientific">Alkalispirochaeta sphaeroplastigenens</name>
    <dbReference type="NCBI Taxonomy" id="1187066"/>
    <lineage>
        <taxon>Bacteria</taxon>
        <taxon>Pseudomonadati</taxon>
        <taxon>Spirochaetota</taxon>
        <taxon>Spirochaetia</taxon>
        <taxon>Spirochaetales</taxon>
        <taxon>Spirochaetaceae</taxon>
        <taxon>Alkalispirochaeta</taxon>
    </lineage>
</organism>
<keyword evidence="2" id="KW-1185">Reference proteome</keyword>
<dbReference type="InterPro" id="IPR029044">
    <property type="entry name" value="Nucleotide-diphossugar_trans"/>
</dbReference>
<dbReference type="EMBL" id="LPWH01000123">
    <property type="protein sequence ID" value="POQ98347.1"/>
    <property type="molecule type" value="Genomic_DNA"/>
</dbReference>
<dbReference type="Proteomes" id="UP000237350">
    <property type="component" value="Unassembled WGS sequence"/>
</dbReference>
<evidence type="ECO:0000313" key="2">
    <source>
        <dbReference type="Proteomes" id="UP000237350"/>
    </source>
</evidence>
<proteinExistence type="predicted"/>
<evidence type="ECO:0000313" key="1">
    <source>
        <dbReference type="EMBL" id="POQ98347.1"/>
    </source>
</evidence>
<dbReference type="GO" id="GO:0008781">
    <property type="term" value="F:N-acylneuraminate cytidylyltransferase activity"/>
    <property type="evidence" value="ECO:0007669"/>
    <property type="project" value="TreeGrafter"/>
</dbReference>
<gene>
    <name evidence="1" type="ORF">AU468_13395</name>
</gene>
<dbReference type="PANTHER" id="PTHR21485:SF6">
    <property type="entry name" value="N-ACYLNEURAMINATE CYTIDYLYLTRANSFERASE-RELATED"/>
    <property type="match status" value="1"/>
</dbReference>
<sequence>MMVQTTSPMIKVSTYQKALADFLNSDKDIGSINSVSAEKKFLWLDGRPINYDINKTPKSQDLPNIVSLNFAITIIPKKTMYERGNVIADNPRFVELDKIQSIDVDDQLDFEFAEFAFKKYGLGWLVND</sequence>
<comment type="caution">
    <text evidence="1">The sequence shown here is derived from an EMBL/GenBank/DDBJ whole genome shotgun (WGS) entry which is preliminary data.</text>
</comment>
<dbReference type="Gene3D" id="3.90.550.10">
    <property type="entry name" value="Spore Coat Polysaccharide Biosynthesis Protein SpsA, Chain A"/>
    <property type="match status" value="1"/>
</dbReference>
<accession>A0A2S4JFK6</accession>
<dbReference type="SUPFAM" id="SSF53448">
    <property type="entry name" value="Nucleotide-diphospho-sugar transferases"/>
    <property type="match status" value="1"/>
</dbReference>
<dbReference type="AlphaFoldDB" id="A0A2S4JFK6"/>
<dbReference type="InterPro" id="IPR050793">
    <property type="entry name" value="CMP-NeuNAc_synthase"/>
</dbReference>
<dbReference type="PANTHER" id="PTHR21485">
    <property type="entry name" value="HAD SUPERFAMILY MEMBERS CMAS AND KDSC"/>
    <property type="match status" value="1"/>
</dbReference>
<protein>
    <submittedName>
        <fullName evidence="1">Uncharacterized protein</fullName>
    </submittedName>
</protein>
<name>A0A2S4JFK6_9SPIO</name>
<reference evidence="2" key="1">
    <citation type="submission" date="2015-12" db="EMBL/GenBank/DDBJ databases">
        <authorList>
            <person name="Lodha T.D."/>
            <person name="Chintalapati S."/>
            <person name="Chintalapati V.R."/>
            <person name="Sravanthi T."/>
        </authorList>
    </citation>
    <scope>NUCLEOTIDE SEQUENCE [LARGE SCALE GENOMIC DNA]</scope>
    <source>
        <strain evidence="2">JC133</strain>
    </source>
</reference>